<organism evidence="11 12">
    <name type="scientific">Pseudonocardia hierapolitana</name>
    <dbReference type="NCBI Taxonomy" id="1128676"/>
    <lineage>
        <taxon>Bacteria</taxon>
        <taxon>Bacillati</taxon>
        <taxon>Actinomycetota</taxon>
        <taxon>Actinomycetes</taxon>
        <taxon>Pseudonocardiales</taxon>
        <taxon>Pseudonocardiaceae</taxon>
        <taxon>Pseudonocardia</taxon>
    </lineage>
</organism>
<dbReference type="InterPro" id="IPR035906">
    <property type="entry name" value="MetI-like_sf"/>
</dbReference>
<sequence length="216" mass="23623">MNVLLDNLPLYLEAFFFGTIRLFVISAIGSLVLGTVLAAMRVSPMPVLRVFGAMYVNIVRNTPLTLVFFFFAFAYPRLDLIDVSYFVAACAALIVYTAAFVCEVIRSGVNTVPVGQAEAARALGFTFAQILGQIVMPQAFRAVVPPLTSIMIALLKNTTIAAGFSVFEAGGIYQNLSERGYDVLVGLLWVALFFLILVLPLTGLQRTLEKRWRVAA</sequence>
<comment type="similarity">
    <text evidence="2">Belongs to the binding-protein-dependent transport system permease family. HisMQ subfamily.</text>
</comment>
<comment type="caution">
    <text evidence="11">The sequence shown here is derived from an EMBL/GenBank/DDBJ whole genome shotgun (WGS) entry which is preliminary data.</text>
</comment>
<keyword evidence="5 9" id="KW-0812">Transmembrane</keyword>
<keyword evidence="4" id="KW-1003">Cell membrane</keyword>
<evidence type="ECO:0000256" key="6">
    <source>
        <dbReference type="ARBA" id="ARBA00022970"/>
    </source>
</evidence>
<dbReference type="GO" id="GO:0006865">
    <property type="term" value="P:amino acid transport"/>
    <property type="evidence" value="ECO:0007669"/>
    <property type="project" value="UniProtKB-KW"/>
</dbReference>
<dbReference type="NCBIfam" id="TIGR01726">
    <property type="entry name" value="HEQRo_perm_3TM"/>
    <property type="match status" value="1"/>
</dbReference>
<dbReference type="SUPFAM" id="SSF161098">
    <property type="entry name" value="MetI-like"/>
    <property type="match status" value="1"/>
</dbReference>
<evidence type="ECO:0000256" key="3">
    <source>
        <dbReference type="ARBA" id="ARBA00022448"/>
    </source>
</evidence>
<keyword evidence="8 9" id="KW-0472">Membrane</keyword>
<feature type="transmembrane region" description="Helical" evidence="9">
    <location>
        <begin position="184"/>
        <end position="204"/>
    </location>
</feature>
<dbReference type="Pfam" id="PF00528">
    <property type="entry name" value="BPD_transp_1"/>
    <property type="match status" value="1"/>
</dbReference>
<feature type="transmembrane region" description="Helical" evidence="9">
    <location>
        <begin position="143"/>
        <end position="164"/>
    </location>
</feature>
<evidence type="ECO:0000256" key="1">
    <source>
        <dbReference type="ARBA" id="ARBA00004651"/>
    </source>
</evidence>
<evidence type="ECO:0000313" key="11">
    <source>
        <dbReference type="EMBL" id="TWF74356.1"/>
    </source>
</evidence>
<evidence type="ECO:0000256" key="5">
    <source>
        <dbReference type="ARBA" id="ARBA00022692"/>
    </source>
</evidence>
<evidence type="ECO:0000256" key="8">
    <source>
        <dbReference type="ARBA" id="ARBA00023136"/>
    </source>
</evidence>
<dbReference type="InterPro" id="IPR000515">
    <property type="entry name" value="MetI-like"/>
</dbReference>
<evidence type="ECO:0000256" key="2">
    <source>
        <dbReference type="ARBA" id="ARBA00010072"/>
    </source>
</evidence>
<dbReference type="RefSeq" id="WP_147253742.1">
    <property type="nucleotide sequence ID" value="NZ_VIWU01000001.1"/>
</dbReference>
<dbReference type="InterPro" id="IPR010065">
    <property type="entry name" value="AA_ABC_transptr_permease_3TM"/>
</dbReference>
<dbReference type="CDD" id="cd06261">
    <property type="entry name" value="TM_PBP2"/>
    <property type="match status" value="1"/>
</dbReference>
<dbReference type="AlphaFoldDB" id="A0A561SHL1"/>
<reference evidence="11 12" key="1">
    <citation type="submission" date="2019-06" db="EMBL/GenBank/DDBJ databases">
        <title>Sequencing the genomes of 1000 actinobacteria strains.</title>
        <authorList>
            <person name="Klenk H.-P."/>
        </authorList>
    </citation>
    <scope>NUCLEOTIDE SEQUENCE [LARGE SCALE GENOMIC DNA]</scope>
    <source>
        <strain evidence="11 12">DSM 45671</strain>
    </source>
</reference>
<accession>A0A561SHL1</accession>
<feature type="transmembrane region" description="Helical" evidence="9">
    <location>
        <begin position="85"/>
        <end position="105"/>
    </location>
</feature>
<dbReference type="OrthoDB" id="3181282at2"/>
<evidence type="ECO:0000256" key="7">
    <source>
        <dbReference type="ARBA" id="ARBA00022989"/>
    </source>
</evidence>
<dbReference type="Gene3D" id="1.10.3720.10">
    <property type="entry name" value="MetI-like"/>
    <property type="match status" value="1"/>
</dbReference>
<dbReference type="GO" id="GO:0022857">
    <property type="term" value="F:transmembrane transporter activity"/>
    <property type="evidence" value="ECO:0007669"/>
    <property type="project" value="InterPro"/>
</dbReference>
<dbReference type="InterPro" id="IPR043429">
    <property type="entry name" value="ArtM/GltK/GlnP/TcyL/YhdX-like"/>
</dbReference>
<proteinExistence type="inferred from homology"/>
<keyword evidence="6" id="KW-0029">Amino-acid transport</keyword>
<dbReference type="EMBL" id="VIWU01000001">
    <property type="protein sequence ID" value="TWF74356.1"/>
    <property type="molecule type" value="Genomic_DNA"/>
</dbReference>
<keyword evidence="7 9" id="KW-1133">Transmembrane helix</keyword>
<keyword evidence="12" id="KW-1185">Reference proteome</keyword>
<evidence type="ECO:0000313" key="12">
    <source>
        <dbReference type="Proteomes" id="UP000321261"/>
    </source>
</evidence>
<dbReference type="Proteomes" id="UP000321261">
    <property type="component" value="Unassembled WGS sequence"/>
</dbReference>
<dbReference type="PANTHER" id="PTHR30614:SF37">
    <property type="entry name" value="AMINO-ACID ABC TRANSPORTER PERMEASE PROTEIN YHDX-RELATED"/>
    <property type="match status" value="1"/>
</dbReference>
<dbReference type="PROSITE" id="PS50928">
    <property type="entry name" value="ABC_TM1"/>
    <property type="match status" value="1"/>
</dbReference>
<evidence type="ECO:0000256" key="9">
    <source>
        <dbReference type="RuleBase" id="RU363032"/>
    </source>
</evidence>
<feature type="transmembrane region" description="Helical" evidence="9">
    <location>
        <begin position="52"/>
        <end position="73"/>
    </location>
</feature>
<feature type="domain" description="ABC transmembrane type-1" evidence="10">
    <location>
        <begin position="16"/>
        <end position="205"/>
    </location>
</feature>
<evidence type="ECO:0000259" key="10">
    <source>
        <dbReference type="PROSITE" id="PS50928"/>
    </source>
</evidence>
<gene>
    <name evidence="11" type="ORF">FHX44_11236</name>
</gene>
<evidence type="ECO:0000256" key="4">
    <source>
        <dbReference type="ARBA" id="ARBA00022475"/>
    </source>
</evidence>
<name>A0A561SHL1_9PSEU</name>
<dbReference type="PANTHER" id="PTHR30614">
    <property type="entry name" value="MEMBRANE COMPONENT OF AMINO ACID ABC TRANSPORTER"/>
    <property type="match status" value="1"/>
</dbReference>
<comment type="subcellular location">
    <subcellularLocation>
        <location evidence="1 9">Cell membrane</location>
        <topology evidence="1 9">Multi-pass membrane protein</topology>
    </subcellularLocation>
</comment>
<keyword evidence="3 9" id="KW-0813">Transport</keyword>
<feature type="transmembrane region" description="Helical" evidence="9">
    <location>
        <begin position="20"/>
        <end position="40"/>
    </location>
</feature>
<protein>
    <submittedName>
        <fullName evidence="11">Amino acid ABC transporter membrane protein 1 (PAAT family)</fullName>
    </submittedName>
</protein>
<dbReference type="GO" id="GO:0043190">
    <property type="term" value="C:ATP-binding cassette (ABC) transporter complex"/>
    <property type="evidence" value="ECO:0007669"/>
    <property type="project" value="InterPro"/>
</dbReference>